<dbReference type="SUPFAM" id="SSF54593">
    <property type="entry name" value="Glyoxalase/Bleomycin resistance protein/Dihydroxybiphenyl dioxygenase"/>
    <property type="match status" value="1"/>
</dbReference>
<dbReference type="InterPro" id="IPR029068">
    <property type="entry name" value="Glyas_Bleomycin-R_OHBP_Dase"/>
</dbReference>
<dbReference type="EMBL" id="NIHS01000012">
    <property type="protein sequence ID" value="PLT72549.1"/>
    <property type="molecule type" value="Genomic_DNA"/>
</dbReference>
<protein>
    <submittedName>
        <fullName evidence="1">Glyoxalase</fullName>
    </submittedName>
</protein>
<organism evidence="1 2">
    <name type="scientific">Mediterraneibacter gnavus</name>
    <name type="common">Ruminococcus gnavus</name>
    <dbReference type="NCBI Taxonomy" id="33038"/>
    <lineage>
        <taxon>Bacteria</taxon>
        <taxon>Bacillati</taxon>
        <taxon>Bacillota</taxon>
        <taxon>Clostridia</taxon>
        <taxon>Lachnospirales</taxon>
        <taxon>Lachnospiraceae</taxon>
        <taxon>Mediterraneibacter</taxon>
    </lineage>
</organism>
<dbReference type="Gene3D" id="3.10.180.10">
    <property type="entry name" value="2,3-Dihydroxybiphenyl 1,2-Dioxygenase, domain 1"/>
    <property type="match status" value="1"/>
</dbReference>
<proteinExistence type="predicted"/>
<dbReference type="RefSeq" id="WP_087360963.1">
    <property type="nucleotide sequence ID" value="NZ_NIHS01000012.1"/>
</dbReference>
<evidence type="ECO:0000313" key="2">
    <source>
        <dbReference type="Proteomes" id="UP000234891"/>
    </source>
</evidence>
<gene>
    <name evidence="1" type="ORF">CDL26_08505</name>
</gene>
<dbReference type="Proteomes" id="UP000234891">
    <property type="component" value="Unassembled WGS sequence"/>
</dbReference>
<reference evidence="1 2" key="1">
    <citation type="journal article" date="2017" name="Genome Med.">
        <title>A novel Ruminococcus gnavus clade enriched in inflammatory bowel disease patients.</title>
        <authorList>
            <person name="Hall A.B."/>
            <person name="Yassour M."/>
            <person name="Sauk J."/>
            <person name="Garner A."/>
            <person name="Jiang X."/>
            <person name="Arthur T."/>
            <person name="Lagoudas G.K."/>
            <person name="Vatanen T."/>
            <person name="Fornelos N."/>
            <person name="Wilson R."/>
            <person name="Bertha M."/>
            <person name="Cohen M."/>
            <person name="Garber J."/>
            <person name="Khalili H."/>
            <person name="Gevers D."/>
            <person name="Ananthakrishnan A.N."/>
            <person name="Kugathasan S."/>
            <person name="Lander E.S."/>
            <person name="Blainey P."/>
            <person name="Vlamakis H."/>
            <person name="Xavier R.J."/>
            <person name="Huttenhower C."/>
        </authorList>
    </citation>
    <scope>NUCLEOTIDE SEQUENCE [LARGE SCALE GENOMIC DNA]</scope>
    <source>
        <strain evidence="1 2">RJX1124</strain>
    </source>
</reference>
<sequence length="115" mass="13191">MNCNISSLYICVEDMDRAIKFYEDLFEQSVTERDNIYSVFALNGFRFGLFAYKIVNERHTFGSNCLPSISVENLDILNAKIKGKEICYPLTKIGKNWVVEFVDSEGNHIEMTTSS</sequence>
<evidence type="ECO:0000313" key="1">
    <source>
        <dbReference type="EMBL" id="PLT72549.1"/>
    </source>
</evidence>
<accession>A0A2N5PBN0</accession>
<dbReference type="AlphaFoldDB" id="A0A2N5PBN0"/>
<name>A0A2N5PBN0_MEDGN</name>
<comment type="caution">
    <text evidence="1">The sequence shown here is derived from an EMBL/GenBank/DDBJ whole genome shotgun (WGS) entry which is preliminary data.</text>
</comment>